<sequence>MSRKIVVTEYISLDGVIEDPVGMEKSGLGDWTGPFNRGPEGDKFKHDELSASDAILLGRVTYDAFAAVWPAVKDDTGFADRMNSLPKFVVSNTLKQAEWDNTTILSDNPTEQIRHLKEHSGGDILVYGSAALVHSLMPHGLIDEYNLMVYPTVLGRGKRLFPDGYVSKLTLVECRPLGSGIVLLRYGSEG</sequence>
<accession>A0ABY8CQT6</accession>
<dbReference type="PANTHER" id="PTHR38011:SF11">
    <property type="entry name" value="2,5-DIAMINO-6-RIBOSYLAMINO-4(3H)-PYRIMIDINONE 5'-PHOSPHATE REDUCTASE"/>
    <property type="match status" value="1"/>
</dbReference>
<dbReference type="PANTHER" id="PTHR38011">
    <property type="entry name" value="DIHYDROFOLATE REDUCTASE FAMILY PROTEIN (AFU_ORTHOLOGUE AFUA_8G06820)"/>
    <property type="match status" value="1"/>
</dbReference>
<dbReference type="InterPro" id="IPR002734">
    <property type="entry name" value="RibDG_C"/>
</dbReference>
<dbReference type="InterPro" id="IPR024072">
    <property type="entry name" value="DHFR-like_dom_sf"/>
</dbReference>
<name>A0ABY8CQT6_9HYPH</name>
<dbReference type="RefSeq" id="WP_280730488.1">
    <property type="nucleotide sequence ID" value="NZ_CP120367.1"/>
</dbReference>
<dbReference type="Pfam" id="PF01872">
    <property type="entry name" value="RibD_C"/>
    <property type="match status" value="1"/>
</dbReference>
<reference evidence="2 3" key="1">
    <citation type="submission" date="2023-03" db="EMBL/GenBank/DDBJ databases">
        <authorList>
            <person name="Kaur S."/>
            <person name="Espinosa-Saiz D."/>
            <person name="Velazquez E."/>
            <person name="Menendez E."/>
            <person name="diCenzo G.C."/>
        </authorList>
    </citation>
    <scope>NUCLEOTIDE SEQUENCE [LARGE SCALE GENOMIC DNA]</scope>
    <source>
        <strain evidence="2 3">LMG 27395</strain>
    </source>
</reference>
<organism evidence="2 3">
    <name type="scientific">Sinorhizobium numidicum</name>
    <dbReference type="NCBI Taxonomy" id="680248"/>
    <lineage>
        <taxon>Bacteria</taxon>
        <taxon>Pseudomonadati</taxon>
        <taxon>Pseudomonadota</taxon>
        <taxon>Alphaproteobacteria</taxon>
        <taxon>Hyphomicrobiales</taxon>
        <taxon>Rhizobiaceae</taxon>
        <taxon>Sinorhizobium/Ensifer group</taxon>
        <taxon>Sinorhizobium</taxon>
    </lineage>
</organism>
<dbReference type="SUPFAM" id="SSF53597">
    <property type="entry name" value="Dihydrofolate reductase-like"/>
    <property type="match status" value="1"/>
</dbReference>
<dbReference type="Proteomes" id="UP001235547">
    <property type="component" value="Chromosome 2"/>
</dbReference>
<keyword evidence="3" id="KW-1185">Reference proteome</keyword>
<evidence type="ECO:0000259" key="1">
    <source>
        <dbReference type="Pfam" id="PF01872"/>
    </source>
</evidence>
<protein>
    <submittedName>
        <fullName evidence="2">Dihydrofolate reductase family protein</fullName>
    </submittedName>
</protein>
<dbReference type="EMBL" id="CP120370">
    <property type="protein sequence ID" value="WEX79787.1"/>
    <property type="molecule type" value="Genomic_DNA"/>
</dbReference>
<evidence type="ECO:0000313" key="2">
    <source>
        <dbReference type="EMBL" id="WEX79787.1"/>
    </source>
</evidence>
<dbReference type="Gene3D" id="3.40.430.10">
    <property type="entry name" value="Dihydrofolate Reductase, subunit A"/>
    <property type="match status" value="1"/>
</dbReference>
<feature type="domain" description="Bacterial bifunctional deaminase-reductase C-terminal" evidence="1">
    <location>
        <begin position="3"/>
        <end position="183"/>
    </location>
</feature>
<evidence type="ECO:0000313" key="3">
    <source>
        <dbReference type="Proteomes" id="UP001235547"/>
    </source>
</evidence>
<gene>
    <name evidence="2" type="ORF">PYH38_001144</name>
</gene>
<dbReference type="InterPro" id="IPR050765">
    <property type="entry name" value="Riboflavin_Biosynth_HTPR"/>
</dbReference>
<proteinExistence type="predicted"/>